<accession>A0AAV3UK25</accession>
<dbReference type="EMBL" id="BAABKX010000014">
    <property type="protein sequence ID" value="GAA5054517.1"/>
    <property type="molecule type" value="Genomic_DNA"/>
</dbReference>
<dbReference type="Pfam" id="PF08401">
    <property type="entry name" value="ArdcN"/>
    <property type="match status" value="1"/>
</dbReference>
<protein>
    <recommendedName>
        <fullName evidence="1">N-terminal domain-containing protein</fullName>
    </recommendedName>
</protein>
<feature type="domain" description="N-terminal" evidence="1">
    <location>
        <begin position="69"/>
        <end position="121"/>
    </location>
</feature>
<dbReference type="Proteomes" id="UP001501729">
    <property type="component" value="Unassembled WGS sequence"/>
</dbReference>
<evidence type="ECO:0000313" key="2">
    <source>
        <dbReference type="EMBL" id="GAA5054517.1"/>
    </source>
</evidence>
<proteinExistence type="predicted"/>
<sequence length="332" mass="37467">MVFSAPKGCGALDRSVRVRTSMAQSTTSAVSFDESDTRHNVMYSTTEHWIDDLTALTDKARATQQFQDWLEVQSKFHDYSYRNTLLITLQCPNATKVAGYNTWRTEFDRHVKEGESGIWIWAPIITKQCPDCENSPKYHEQSECEYDELPPEAWSKGLVGFKPTAVFDISQTEGESLPELETEATGDAENLVPTLQDAADDLGVVVRIVDADDWEHGKAKGVCKQWSLYELQPIVEVKDRVNQADLAVTLIHEYAHALLHFDVDDECERSKREVEAEAVAYIVGRYVGLDTSGSAFYLAAWQGDDADMIQDRLGRMRTTAAEIIEVVETRRE</sequence>
<dbReference type="InterPro" id="IPR013610">
    <property type="entry name" value="ArdC_N"/>
</dbReference>
<reference evidence="2 3" key="1">
    <citation type="journal article" date="2019" name="Int. J. Syst. Evol. Microbiol.">
        <title>The Global Catalogue of Microorganisms (GCM) 10K type strain sequencing project: providing services to taxonomists for standard genome sequencing and annotation.</title>
        <authorList>
            <consortium name="The Broad Institute Genomics Platform"/>
            <consortium name="The Broad Institute Genome Sequencing Center for Infectious Disease"/>
            <person name="Wu L."/>
            <person name="Ma J."/>
        </authorList>
    </citation>
    <scope>NUCLEOTIDE SEQUENCE [LARGE SCALE GENOMIC DNA]</scope>
    <source>
        <strain evidence="2 3">JCM 17504</strain>
    </source>
</reference>
<gene>
    <name evidence="2" type="ORF">GCM10025751_33120</name>
</gene>
<dbReference type="GO" id="GO:0003697">
    <property type="term" value="F:single-stranded DNA binding"/>
    <property type="evidence" value="ECO:0007669"/>
    <property type="project" value="InterPro"/>
</dbReference>
<evidence type="ECO:0000259" key="1">
    <source>
        <dbReference type="Pfam" id="PF08401"/>
    </source>
</evidence>
<evidence type="ECO:0000313" key="3">
    <source>
        <dbReference type="Proteomes" id="UP001501729"/>
    </source>
</evidence>
<name>A0AAV3UK25_9EURY</name>
<comment type="caution">
    <text evidence="2">The sequence shown here is derived from an EMBL/GenBank/DDBJ whole genome shotgun (WGS) entry which is preliminary data.</text>
</comment>
<keyword evidence="3" id="KW-1185">Reference proteome</keyword>
<organism evidence="2 3">
    <name type="scientific">Haladaptatus pallidirubidus</name>
    <dbReference type="NCBI Taxonomy" id="1008152"/>
    <lineage>
        <taxon>Archaea</taxon>
        <taxon>Methanobacteriati</taxon>
        <taxon>Methanobacteriota</taxon>
        <taxon>Stenosarchaea group</taxon>
        <taxon>Halobacteria</taxon>
        <taxon>Halobacteriales</taxon>
        <taxon>Haladaptataceae</taxon>
        <taxon>Haladaptatus</taxon>
    </lineage>
</organism>
<dbReference type="AlphaFoldDB" id="A0AAV3UK25"/>